<protein>
    <submittedName>
        <fullName evidence="2">Uncharacterized protein</fullName>
    </submittedName>
</protein>
<feature type="non-terminal residue" evidence="2">
    <location>
        <position position="72"/>
    </location>
</feature>
<keyword evidence="1" id="KW-0175">Coiled coil</keyword>
<gene>
    <name evidence="2" type="ORF">IWQ62_005153</name>
</gene>
<evidence type="ECO:0000313" key="2">
    <source>
        <dbReference type="EMBL" id="KAJ1957152.1"/>
    </source>
</evidence>
<name>A0A9W8E1B3_9FUNG</name>
<dbReference type="AlphaFoldDB" id="A0A9W8E1B3"/>
<organism evidence="2 3">
    <name type="scientific">Dispira parvispora</name>
    <dbReference type="NCBI Taxonomy" id="1520584"/>
    <lineage>
        <taxon>Eukaryota</taxon>
        <taxon>Fungi</taxon>
        <taxon>Fungi incertae sedis</taxon>
        <taxon>Zoopagomycota</taxon>
        <taxon>Kickxellomycotina</taxon>
        <taxon>Dimargaritomycetes</taxon>
        <taxon>Dimargaritales</taxon>
        <taxon>Dimargaritaceae</taxon>
        <taxon>Dispira</taxon>
    </lineage>
</organism>
<sequence length="72" mass="8424">RTGISDSLNELLQQKLLSLQQVLQQLQSMNISHEKRIQKQQEIQNLQQEIQGLQGKLLEVKQAEQNHSYTNR</sequence>
<evidence type="ECO:0000313" key="3">
    <source>
        <dbReference type="Proteomes" id="UP001150925"/>
    </source>
</evidence>
<evidence type="ECO:0000256" key="1">
    <source>
        <dbReference type="SAM" id="Coils"/>
    </source>
</evidence>
<comment type="caution">
    <text evidence="2">The sequence shown here is derived from an EMBL/GenBank/DDBJ whole genome shotgun (WGS) entry which is preliminary data.</text>
</comment>
<dbReference type="EMBL" id="JANBPY010001996">
    <property type="protein sequence ID" value="KAJ1957152.1"/>
    <property type="molecule type" value="Genomic_DNA"/>
</dbReference>
<feature type="coiled-coil region" evidence="1">
    <location>
        <begin position="9"/>
        <end position="63"/>
    </location>
</feature>
<feature type="non-terminal residue" evidence="2">
    <location>
        <position position="1"/>
    </location>
</feature>
<proteinExistence type="predicted"/>
<accession>A0A9W8E1B3</accession>
<keyword evidence="3" id="KW-1185">Reference proteome</keyword>
<dbReference type="Proteomes" id="UP001150925">
    <property type="component" value="Unassembled WGS sequence"/>
</dbReference>
<reference evidence="2" key="1">
    <citation type="submission" date="2022-07" db="EMBL/GenBank/DDBJ databases">
        <title>Phylogenomic reconstructions and comparative analyses of Kickxellomycotina fungi.</title>
        <authorList>
            <person name="Reynolds N.K."/>
            <person name="Stajich J.E."/>
            <person name="Barry K."/>
            <person name="Grigoriev I.V."/>
            <person name="Crous P."/>
            <person name="Smith M.E."/>
        </authorList>
    </citation>
    <scope>NUCLEOTIDE SEQUENCE</scope>
    <source>
        <strain evidence="2">RSA 1196</strain>
    </source>
</reference>